<reference evidence="1 2" key="1">
    <citation type="submission" date="2019-10" db="EMBL/GenBank/DDBJ databases">
        <title>Assembly and Annotation for the nematode Trichostrongylus colubriformis.</title>
        <authorList>
            <person name="Martin J."/>
        </authorList>
    </citation>
    <scope>NUCLEOTIDE SEQUENCE [LARGE SCALE GENOMIC DNA]</scope>
    <source>
        <strain evidence="1">G859</strain>
        <tissue evidence="1">Whole worm</tissue>
    </source>
</reference>
<proteinExistence type="predicted"/>
<evidence type="ECO:0000313" key="2">
    <source>
        <dbReference type="Proteomes" id="UP001331761"/>
    </source>
</evidence>
<evidence type="ECO:0000313" key="1">
    <source>
        <dbReference type="EMBL" id="KAK5982556.1"/>
    </source>
</evidence>
<dbReference type="AlphaFoldDB" id="A0AAN8FNF7"/>
<sequence>MYRMKESEWRSLILAPHETIDGKTLLVKLNDIEQVAADQITNIAGITSLLHDLQRDFQGSKQDEKTRFEQEVCTGIKRIQKVFDELPEHYIKRMRQAQKNTAASEGLVGEKN</sequence>
<dbReference type="Proteomes" id="UP001331761">
    <property type="component" value="Unassembled WGS sequence"/>
</dbReference>
<comment type="caution">
    <text evidence="1">The sequence shown here is derived from an EMBL/GenBank/DDBJ whole genome shotgun (WGS) entry which is preliminary data.</text>
</comment>
<accession>A0AAN8FNF7</accession>
<keyword evidence="2" id="KW-1185">Reference proteome</keyword>
<name>A0AAN8FNF7_TRICO</name>
<organism evidence="1 2">
    <name type="scientific">Trichostrongylus colubriformis</name>
    <name type="common">Black scour worm</name>
    <dbReference type="NCBI Taxonomy" id="6319"/>
    <lineage>
        <taxon>Eukaryota</taxon>
        <taxon>Metazoa</taxon>
        <taxon>Ecdysozoa</taxon>
        <taxon>Nematoda</taxon>
        <taxon>Chromadorea</taxon>
        <taxon>Rhabditida</taxon>
        <taxon>Rhabditina</taxon>
        <taxon>Rhabditomorpha</taxon>
        <taxon>Strongyloidea</taxon>
        <taxon>Trichostrongylidae</taxon>
        <taxon>Trichostrongylus</taxon>
    </lineage>
</organism>
<protein>
    <submittedName>
        <fullName evidence="1">Uncharacterized protein</fullName>
    </submittedName>
</protein>
<gene>
    <name evidence="1" type="ORF">GCK32_022880</name>
</gene>
<dbReference type="EMBL" id="WIXE01004989">
    <property type="protein sequence ID" value="KAK5982556.1"/>
    <property type="molecule type" value="Genomic_DNA"/>
</dbReference>